<protein>
    <recommendedName>
        <fullName evidence="3">phospholipase A2</fullName>
        <ecNumber evidence="3">3.1.1.4</ecNumber>
    </recommendedName>
    <alternativeName>
        <fullName evidence="7">Phosphatidylcholine 2-acylhydrolase</fullName>
    </alternativeName>
</protein>
<evidence type="ECO:0000256" key="4">
    <source>
        <dbReference type="ARBA" id="ARBA00022525"/>
    </source>
</evidence>
<dbReference type="PANTHER" id="PTHR12253">
    <property type="entry name" value="RH14732P"/>
    <property type="match status" value="1"/>
</dbReference>
<comment type="subcellular location">
    <subcellularLocation>
        <location evidence="2">Secreted</location>
    </subcellularLocation>
</comment>
<keyword evidence="6" id="KW-0443">Lipid metabolism</keyword>
<evidence type="ECO:0000256" key="6">
    <source>
        <dbReference type="ARBA" id="ARBA00023098"/>
    </source>
</evidence>
<evidence type="ECO:0000256" key="2">
    <source>
        <dbReference type="ARBA" id="ARBA00004613"/>
    </source>
</evidence>
<dbReference type="GO" id="GO:0050482">
    <property type="term" value="P:arachidonate secretion"/>
    <property type="evidence" value="ECO:0007669"/>
    <property type="project" value="InterPro"/>
</dbReference>
<evidence type="ECO:0000256" key="3">
    <source>
        <dbReference type="ARBA" id="ARBA00013278"/>
    </source>
</evidence>
<feature type="non-terminal residue" evidence="9">
    <location>
        <position position="1"/>
    </location>
</feature>
<dbReference type="InterPro" id="IPR036444">
    <property type="entry name" value="PLipase_A2_dom_sf"/>
</dbReference>
<name>A0A0K8TLI4_TABBR</name>
<evidence type="ECO:0000313" key="9">
    <source>
        <dbReference type="EMBL" id="JAI15016.1"/>
    </source>
</evidence>
<organism evidence="9">
    <name type="scientific">Tabanus bromius</name>
    <name type="common">Band-eyed brown horse fly</name>
    <dbReference type="NCBI Taxonomy" id="304241"/>
    <lineage>
        <taxon>Eukaryota</taxon>
        <taxon>Metazoa</taxon>
        <taxon>Ecdysozoa</taxon>
        <taxon>Arthropoda</taxon>
        <taxon>Hexapoda</taxon>
        <taxon>Insecta</taxon>
        <taxon>Pterygota</taxon>
        <taxon>Neoptera</taxon>
        <taxon>Endopterygota</taxon>
        <taxon>Diptera</taxon>
        <taxon>Brachycera</taxon>
        <taxon>Tabanomorpha</taxon>
        <taxon>Tabanoidea</taxon>
        <taxon>Tabanidae</taxon>
        <taxon>Tabanus</taxon>
    </lineage>
</organism>
<dbReference type="GO" id="GO:0016042">
    <property type="term" value="P:lipid catabolic process"/>
    <property type="evidence" value="ECO:0007669"/>
    <property type="project" value="UniProtKB-KW"/>
</dbReference>
<evidence type="ECO:0000259" key="8">
    <source>
        <dbReference type="Pfam" id="PF05826"/>
    </source>
</evidence>
<comment type="cofactor">
    <cofactor evidence="1">
        <name>Ca(2+)</name>
        <dbReference type="ChEBI" id="CHEBI:29108"/>
    </cofactor>
</comment>
<dbReference type="InterPro" id="IPR033113">
    <property type="entry name" value="PLA2_histidine"/>
</dbReference>
<reference evidence="9" key="1">
    <citation type="journal article" date="2015" name="Insect Biochem. Mol. Biol.">
        <title>An insight into the sialome of the horse fly, Tabanus bromius.</title>
        <authorList>
            <person name="Ribeiro J.M."/>
            <person name="Kazimirova M."/>
            <person name="Takac P."/>
            <person name="Andersen J.F."/>
            <person name="Francischetti I.M."/>
        </authorList>
    </citation>
    <scope>NUCLEOTIDE SEQUENCE</scope>
</reference>
<keyword evidence="4" id="KW-0964">Secreted</keyword>
<dbReference type="Pfam" id="PF05826">
    <property type="entry name" value="Phospholip_A2_2"/>
    <property type="match status" value="1"/>
</dbReference>
<dbReference type="AlphaFoldDB" id="A0A0K8TLI4"/>
<dbReference type="EMBL" id="GDAI01002587">
    <property type="protein sequence ID" value="JAI15016.1"/>
    <property type="molecule type" value="mRNA"/>
</dbReference>
<dbReference type="GO" id="GO:0005576">
    <property type="term" value="C:extracellular region"/>
    <property type="evidence" value="ECO:0007669"/>
    <property type="project" value="UniProtKB-SubCell"/>
</dbReference>
<dbReference type="Gene3D" id="1.20.90.10">
    <property type="entry name" value="Phospholipase A2 domain"/>
    <property type="match status" value="1"/>
</dbReference>
<dbReference type="PROSITE" id="PS00118">
    <property type="entry name" value="PA2_HIS"/>
    <property type="match status" value="1"/>
</dbReference>
<sequence>QVLSESPGVREIVPGTKWCGNGNISTSFDDLGSFADTDKCCRHHDTCKILIPINSTGYGLTNNSTIKPVLHCDCDEEFRHCLENVNGFISNLIGRAYFRVMRKCIKKEYPIIRCKHYIFHKFSFRCDKYLLDETKPKVYQFFDNLIY</sequence>
<dbReference type="GO" id="GO:0004623">
    <property type="term" value="F:phospholipase A2 activity"/>
    <property type="evidence" value="ECO:0007669"/>
    <property type="project" value="UniProtKB-EC"/>
</dbReference>
<evidence type="ECO:0000256" key="1">
    <source>
        <dbReference type="ARBA" id="ARBA00001913"/>
    </source>
</evidence>
<evidence type="ECO:0000256" key="7">
    <source>
        <dbReference type="ARBA" id="ARBA00029903"/>
    </source>
</evidence>
<dbReference type="GO" id="GO:0006644">
    <property type="term" value="P:phospholipid metabolic process"/>
    <property type="evidence" value="ECO:0007669"/>
    <property type="project" value="InterPro"/>
</dbReference>
<dbReference type="EC" id="3.1.1.4" evidence="3"/>
<accession>A0A0K8TLI4</accession>
<dbReference type="InterPro" id="IPR016090">
    <property type="entry name" value="PLA2-like_dom"/>
</dbReference>
<proteinExistence type="evidence at transcript level"/>
<feature type="domain" description="Phospholipase A2-like central" evidence="8">
    <location>
        <begin position="12"/>
        <end position="107"/>
    </location>
</feature>
<dbReference type="SUPFAM" id="SSF48619">
    <property type="entry name" value="Phospholipase A2, PLA2"/>
    <property type="match status" value="1"/>
</dbReference>
<keyword evidence="5" id="KW-0442">Lipid degradation</keyword>
<evidence type="ECO:0000256" key="5">
    <source>
        <dbReference type="ARBA" id="ARBA00022963"/>
    </source>
</evidence>